<evidence type="ECO:0000313" key="5">
    <source>
        <dbReference type="Proteomes" id="UP000267821"/>
    </source>
</evidence>
<dbReference type="Pfam" id="PF04082">
    <property type="entry name" value="Fungal_trans"/>
    <property type="match status" value="1"/>
</dbReference>
<proteinExistence type="predicted"/>
<protein>
    <recommendedName>
        <fullName evidence="3">Xylanolytic transcriptional activator regulatory domain-containing protein</fullName>
    </recommendedName>
</protein>
<feature type="region of interest" description="Disordered" evidence="2">
    <location>
        <begin position="22"/>
        <end position="85"/>
    </location>
</feature>
<dbReference type="GO" id="GO:0006351">
    <property type="term" value="P:DNA-templated transcription"/>
    <property type="evidence" value="ECO:0007669"/>
    <property type="project" value="InterPro"/>
</dbReference>
<dbReference type="PANTHER" id="PTHR31668:SF4">
    <property type="entry name" value="TRANSCRIPTIONAL ACTIVATOR PROTEIN DAL81"/>
    <property type="match status" value="1"/>
</dbReference>
<organism evidence="4 5">
    <name type="scientific">Terfezia boudieri ATCC MYA-4762</name>
    <dbReference type="NCBI Taxonomy" id="1051890"/>
    <lineage>
        <taxon>Eukaryota</taxon>
        <taxon>Fungi</taxon>
        <taxon>Dikarya</taxon>
        <taxon>Ascomycota</taxon>
        <taxon>Pezizomycotina</taxon>
        <taxon>Pezizomycetes</taxon>
        <taxon>Pezizales</taxon>
        <taxon>Pezizaceae</taxon>
        <taxon>Terfezia</taxon>
    </lineage>
</organism>
<accession>A0A3N4M2A7</accession>
<dbReference type="SMART" id="SM00906">
    <property type="entry name" value="Fungal_trans"/>
    <property type="match status" value="1"/>
</dbReference>
<feature type="non-terminal residue" evidence="4">
    <location>
        <position position="618"/>
    </location>
</feature>
<evidence type="ECO:0000256" key="1">
    <source>
        <dbReference type="ARBA" id="ARBA00023242"/>
    </source>
</evidence>
<dbReference type="GO" id="GO:0008270">
    <property type="term" value="F:zinc ion binding"/>
    <property type="evidence" value="ECO:0007669"/>
    <property type="project" value="InterPro"/>
</dbReference>
<keyword evidence="5" id="KW-1185">Reference proteome</keyword>
<dbReference type="CDD" id="cd12148">
    <property type="entry name" value="fungal_TF_MHR"/>
    <property type="match status" value="1"/>
</dbReference>
<evidence type="ECO:0000259" key="3">
    <source>
        <dbReference type="SMART" id="SM00906"/>
    </source>
</evidence>
<gene>
    <name evidence="4" type="ORF">L211DRAFT_766096</name>
</gene>
<dbReference type="OrthoDB" id="2264294at2759"/>
<dbReference type="InterPro" id="IPR007219">
    <property type="entry name" value="XnlR_reg_dom"/>
</dbReference>
<dbReference type="EMBL" id="ML121532">
    <property type="protein sequence ID" value="RPB27071.1"/>
    <property type="molecule type" value="Genomic_DNA"/>
</dbReference>
<reference evidence="4 5" key="1">
    <citation type="journal article" date="2018" name="Nat. Ecol. Evol.">
        <title>Pezizomycetes genomes reveal the molecular basis of ectomycorrhizal truffle lifestyle.</title>
        <authorList>
            <person name="Murat C."/>
            <person name="Payen T."/>
            <person name="Noel B."/>
            <person name="Kuo A."/>
            <person name="Morin E."/>
            <person name="Chen J."/>
            <person name="Kohler A."/>
            <person name="Krizsan K."/>
            <person name="Balestrini R."/>
            <person name="Da Silva C."/>
            <person name="Montanini B."/>
            <person name="Hainaut M."/>
            <person name="Levati E."/>
            <person name="Barry K.W."/>
            <person name="Belfiori B."/>
            <person name="Cichocki N."/>
            <person name="Clum A."/>
            <person name="Dockter R.B."/>
            <person name="Fauchery L."/>
            <person name="Guy J."/>
            <person name="Iotti M."/>
            <person name="Le Tacon F."/>
            <person name="Lindquist E.A."/>
            <person name="Lipzen A."/>
            <person name="Malagnac F."/>
            <person name="Mello A."/>
            <person name="Molinier V."/>
            <person name="Miyauchi S."/>
            <person name="Poulain J."/>
            <person name="Riccioni C."/>
            <person name="Rubini A."/>
            <person name="Sitrit Y."/>
            <person name="Splivallo R."/>
            <person name="Traeger S."/>
            <person name="Wang M."/>
            <person name="Zifcakova L."/>
            <person name="Wipf D."/>
            <person name="Zambonelli A."/>
            <person name="Paolocci F."/>
            <person name="Nowrousian M."/>
            <person name="Ottonello S."/>
            <person name="Baldrian P."/>
            <person name="Spatafora J.W."/>
            <person name="Henrissat B."/>
            <person name="Nagy L.G."/>
            <person name="Aury J.M."/>
            <person name="Wincker P."/>
            <person name="Grigoriev I.V."/>
            <person name="Bonfante P."/>
            <person name="Martin F.M."/>
        </authorList>
    </citation>
    <scope>NUCLEOTIDE SEQUENCE [LARGE SCALE GENOMIC DNA]</scope>
    <source>
        <strain evidence="4 5">ATCC MYA-4762</strain>
    </source>
</reference>
<evidence type="ECO:0000256" key="2">
    <source>
        <dbReference type="SAM" id="MobiDB-lite"/>
    </source>
</evidence>
<dbReference type="InParanoid" id="A0A3N4M2A7"/>
<feature type="non-terminal residue" evidence="4">
    <location>
        <position position="1"/>
    </location>
</feature>
<name>A0A3N4M2A7_9PEZI</name>
<dbReference type="AlphaFoldDB" id="A0A3N4M2A7"/>
<dbReference type="Proteomes" id="UP000267821">
    <property type="component" value="Unassembled WGS sequence"/>
</dbReference>
<dbReference type="GO" id="GO:0005634">
    <property type="term" value="C:nucleus"/>
    <property type="evidence" value="ECO:0007669"/>
    <property type="project" value="TreeGrafter"/>
</dbReference>
<dbReference type="FunCoup" id="A0A3N4M2A7">
    <property type="interactions" value="250"/>
</dbReference>
<sequence>LNEGTSVCVLCRFHNQECTFVQSPQPRRRRAPTSSFYRANSRKRASRPSTPPLPHSLPSSNNQTTPGNPIDTEGSSPTPLGLQPDRYAIYLGPTSEYETILIDLGTVGSSDEVLSLHHTPNAVFRRATQNDTFLVLLDNNMSPDQDTGQNNTEFDQELQDVDAVEAIVAPHGQALINLYFRVVHPSFPILHKKLFLEKYQRSHQEFAPCLLSAVYLIALNWLKYDPELSRTPHPHPDIDKLERLANRCMSDVISHPKLSTIQAGLLMLQRLGPAASSRSWALTAQLVAVGQELGLHLDCMEWRIPGWEKGLRKRLAWALFMQDKWGALTHGRPSHITSVNWAVRQIAPEDFPEIPRDDENEDEVVELENGKLLFMEMIKLTQITGEILDGFFTVEASRTLEGKINRVLERAKPMQIKLKEWYARLPDVLRMDSASRVRRLSSNGYLHLAYFATEITLHRQILRTLSPPLTSPHSVTMPDPYLLHICRSAAKTRLISAMDFVNRLKPEHLQSFWYFASKVNFALIGTFGSLLWATSPNVQEAEFYKARLAEYRWTLGVSAKGADFMEFAVGVLDIGIGRVQQDQWRERYFRNNPDQASSANGDSGAENASLGMVGLGMG</sequence>
<evidence type="ECO:0000313" key="4">
    <source>
        <dbReference type="EMBL" id="RPB27071.1"/>
    </source>
</evidence>
<dbReference type="STRING" id="1051890.A0A3N4M2A7"/>
<dbReference type="GO" id="GO:0003677">
    <property type="term" value="F:DNA binding"/>
    <property type="evidence" value="ECO:0007669"/>
    <property type="project" value="InterPro"/>
</dbReference>
<feature type="domain" description="Xylanolytic transcriptional activator regulatory" evidence="3">
    <location>
        <begin position="279"/>
        <end position="352"/>
    </location>
</feature>
<dbReference type="PANTHER" id="PTHR31668">
    <property type="entry name" value="GLUCOSE TRANSPORT TRANSCRIPTION REGULATOR RGT1-RELATED-RELATED"/>
    <property type="match status" value="1"/>
</dbReference>
<feature type="compositionally biased region" description="Polar residues" evidence="2">
    <location>
        <begin position="61"/>
        <end position="78"/>
    </location>
</feature>
<keyword evidence="1" id="KW-0539">Nucleus</keyword>
<dbReference type="GO" id="GO:0001080">
    <property type="term" value="P:nitrogen catabolite activation of transcription from RNA polymerase II promoter"/>
    <property type="evidence" value="ECO:0007669"/>
    <property type="project" value="TreeGrafter"/>
</dbReference>
<dbReference type="InterPro" id="IPR050797">
    <property type="entry name" value="Carb_Metab_Trans_Reg"/>
</dbReference>